<dbReference type="EMBL" id="JANAVZ010000004">
    <property type="protein sequence ID" value="MCT4332904.1"/>
    <property type="molecule type" value="Genomic_DNA"/>
</dbReference>
<organism evidence="1 2">
    <name type="scientific">Paracoccus maritimus</name>
    <dbReference type="NCBI Taxonomy" id="2933292"/>
    <lineage>
        <taxon>Bacteria</taxon>
        <taxon>Pseudomonadati</taxon>
        <taxon>Pseudomonadota</taxon>
        <taxon>Alphaproteobacteria</taxon>
        <taxon>Rhodobacterales</taxon>
        <taxon>Paracoccaceae</taxon>
        <taxon>Paracoccus</taxon>
    </lineage>
</organism>
<gene>
    <name evidence="1" type="ORF">MU516_08480</name>
</gene>
<sequence>MSMRILRLVLLLGVILGVVLPKTSAALADLGLSGGETVVICTGHGLQEISLSSEGTPAKAPAPHEDAPCLLVHALDSVSQVALPVWITLAREFHPVETTHLWSGDHYAPTRFARAPPRG</sequence>
<comment type="caution">
    <text evidence="1">The sequence shown here is derived from an EMBL/GenBank/DDBJ whole genome shotgun (WGS) entry which is preliminary data.</text>
</comment>
<accession>A0ABT2K8N8</accession>
<dbReference type="Proteomes" id="UP001320702">
    <property type="component" value="Unassembled WGS sequence"/>
</dbReference>
<dbReference type="RefSeq" id="WP_260276776.1">
    <property type="nucleotide sequence ID" value="NZ_JANAVZ010000004.1"/>
</dbReference>
<reference evidence="1 2" key="1">
    <citation type="submission" date="2022-04" db="EMBL/GenBank/DDBJ databases">
        <title>Paracoccus sp. YLB-12 draft genome sequence.</title>
        <authorList>
            <person name="Yu L."/>
        </authorList>
    </citation>
    <scope>NUCLEOTIDE SEQUENCE [LARGE SCALE GENOMIC DNA]</scope>
    <source>
        <strain evidence="1 2">YLB-12</strain>
    </source>
</reference>
<evidence type="ECO:0000313" key="1">
    <source>
        <dbReference type="EMBL" id="MCT4332904.1"/>
    </source>
</evidence>
<proteinExistence type="predicted"/>
<evidence type="ECO:0000313" key="2">
    <source>
        <dbReference type="Proteomes" id="UP001320702"/>
    </source>
</evidence>
<evidence type="ECO:0008006" key="3">
    <source>
        <dbReference type="Google" id="ProtNLM"/>
    </source>
</evidence>
<keyword evidence="2" id="KW-1185">Reference proteome</keyword>
<name>A0ABT2K8N8_9RHOB</name>
<protein>
    <recommendedName>
        <fullName evidence="3">DUF2946 domain-containing protein</fullName>
    </recommendedName>
</protein>